<protein>
    <submittedName>
        <fullName evidence="2">Uncharacterized protein</fullName>
    </submittedName>
</protein>
<proteinExistence type="predicted"/>
<gene>
    <name evidence="2" type="ORF">FA13DRAFT_1303305</name>
</gene>
<name>A0A4Y7SRQ1_COPMI</name>
<dbReference type="AlphaFoldDB" id="A0A4Y7SRQ1"/>
<evidence type="ECO:0000256" key="1">
    <source>
        <dbReference type="SAM" id="MobiDB-lite"/>
    </source>
</evidence>
<feature type="compositionally biased region" description="Pro residues" evidence="1">
    <location>
        <begin position="14"/>
        <end position="31"/>
    </location>
</feature>
<evidence type="ECO:0000313" key="3">
    <source>
        <dbReference type="Proteomes" id="UP000298030"/>
    </source>
</evidence>
<reference evidence="2 3" key="1">
    <citation type="journal article" date="2019" name="Nat. Ecol. Evol.">
        <title>Megaphylogeny resolves global patterns of mushroom evolution.</title>
        <authorList>
            <person name="Varga T."/>
            <person name="Krizsan K."/>
            <person name="Foldi C."/>
            <person name="Dima B."/>
            <person name="Sanchez-Garcia M."/>
            <person name="Sanchez-Ramirez S."/>
            <person name="Szollosi G.J."/>
            <person name="Szarkandi J.G."/>
            <person name="Papp V."/>
            <person name="Albert L."/>
            <person name="Andreopoulos W."/>
            <person name="Angelini C."/>
            <person name="Antonin V."/>
            <person name="Barry K.W."/>
            <person name="Bougher N.L."/>
            <person name="Buchanan P."/>
            <person name="Buyck B."/>
            <person name="Bense V."/>
            <person name="Catcheside P."/>
            <person name="Chovatia M."/>
            <person name="Cooper J."/>
            <person name="Damon W."/>
            <person name="Desjardin D."/>
            <person name="Finy P."/>
            <person name="Geml J."/>
            <person name="Haridas S."/>
            <person name="Hughes K."/>
            <person name="Justo A."/>
            <person name="Karasinski D."/>
            <person name="Kautmanova I."/>
            <person name="Kiss B."/>
            <person name="Kocsube S."/>
            <person name="Kotiranta H."/>
            <person name="LaButti K.M."/>
            <person name="Lechner B.E."/>
            <person name="Liimatainen K."/>
            <person name="Lipzen A."/>
            <person name="Lukacs Z."/>
            <person name="Mihaltcheva S."/>
            <person name="Morgado L.N."/>
            <person name="Niskanen T."/>
            <person name="Noordeloos M.E."/>
            <person name="Ohm R.A."/>
            <person name="Ortiz-Santana B."/>
            <person name="Ovrebo C."/>
            <person name="Racz N."/>
            <person name="Riley R."/>
            <person name="Savchenko A."/>
            <person name="Shiryaev A."/>
            <person name="Soop K."/>
            <person name="Spirin V."/>
            <person name="Szebenyi C."/>
            <person name="Tomsovsky M."/>
            <person name="Tulloss R.E."/>
            <person name="Uehling J."/>
            <person name="Grigoriev I.V."/>
            <person name="Vagvolgyi C."/>
            <person name="Papp T."/>
            <person name="Martin F.M."/>
            <person name="Miettinen O."/>
            <person name="Hibbett D.S."/>
            <person name="Nagy L.G."/>
        </authorList>
    </citation>
    <scope>NUCLEOTIDE SEQUENCE [LARGE SCALE GENOMIC DNA]</scope>
    <source>
        <strain evidence="2 3">FP101781</strain>
    </source>
</reference>
<evidence type="ECO:0000313" key="2">
    <source>
        <dbReference type="EMBL" id="TEB24525.1"/>
    </source>
</evidence>
<accession>A0A4Y7SRQ1</accession>
<dbReference type="Proteomes" id="UP000298030">
    <property type="component" value="Unassembled WGS sequence"/>
</dbReference>
<dbReference type="EMBL" id="QPFP01000065">
    <property type="protein sequence ID" value="TEB24525.1"/>
    <property type="molecule type" value="Genomic_DNA"/>
</dbReference>
<dbReference type="OrthoDB" id="3262196at2759"/>
<sequence>MPCLPFPVSSSPAAPRPRSPNSSPPRPRPPPINLFLDSKYNPDADVERFLVSKFAHIRRRSGISEPWPEQPILDRLVDMSSGQFIVPSTIIRWVESGLPEEQLEQVLRLEWTGTGGKNPFAAVDVLYRHILKRAHNPDNDPHRIVNWILSIQFCCLLGSAGSHPASFWRQFP</sequence>
<feature type="compositionally biased region" description="Low complexity" evidence="1">
    <location>
        <begin position="1"/>
        <end position="13"/>
    </location>
</feature>
<organism evidence="2 3">
    <name type="scientific">Coprinellus micaceus</name>
    <name type="common">Glistening ink-cap mushroom</name>
    <name type="synonym">Coprinus micaceus</name>
    <dbReference type="NCBI Taxonomy" id="71717"/>
    <lineage>
        <taxon>Eukaryota</taxon>
        <taxon>Fungi</taxon>
        <taxon>Dikarya</taxon>
        <taxon>Basidiomycota</taxon>
        <taxon>Agaricomycotina</taxon>
        <taxon>Agaricomycetes</taxon>
        <taxon>Agaricomycetidae</taxon>
        <taxon>Agaricales</taxon>
        <taxon>Agaricineae</taxon>
        <taxon>Psathyrellaceae</taxon>
        <taxon>Coprinellus</taxon>
    </lineage>
</organism>
<keyword evidence="3" id="KW-1185">Reference proteome</keyword>
<feature type="region of interest" description="Disordered" evidence="1">
    <location>
        <begin position="1"/>
        <end position="31"/>
    </location>
</feature>
<comment type="caution">
    <text evidence="2">The sequence shown here is derived from an EMBL/GenBank/DDBJ whole genome shotgun (WGS) entry which is preliminary data.</text>
</comment>